<sequence>MEKPVGEPWEDRRYFSQTKRGYILGKLREWQNSRSIPAIWHGASVFDAFLLTAAAQVGQVILTLPYTLAQMGYGWGIFFLIFYGILGCWTVYLLTWLYFEHKIQNARENRTFDEGHILQYHEVIGGVAGQYVGRIAFFFNISTLTLASVIQLIASASDLYYINSNLNKRQWLFLVGALSNVSIFLPSFRHFRAGAVLGVLTTTITAVYMTAASRTNGQILGVQHQGPKSLVKFFTGATNALFTFGGHGITIEILEAMTSPEHYKYVYPTVVLYTLLLIIPSSTSVYWAYGDILLNQSNAFAVLPHSGWRNLSIVAMVVHQSVAYIFFVFPVFLVVEKFIGVHTKQYYKRVLVRIPVVLLIWFVALAVPFFGPINSVMGAFLVSVCVYLIPCLAFYWTYRDKEAQNNSAVKLPSWIPNWKMIHFVNALIIIWIVVIGCCFGGWASLTNLVRQVHSFGFFDKCYQCHPQNS</sequence>
<reference evidence="2" key="1">
    <citation type="journal article" date="2024" name="Proc. Natl. Acad. Sci. U.S.A.">
        <title>Extraordinary preservation of gene collinearity over three hundred million years revealed in homosporous lycophytes.</title>
        <authorList>
            <person name="Li C."/>
            <person name="Wickell D."/>
            <person name="Kuo L.Y."/>
            <person name="Chen X."/>
            <person name="Nie B."/>
            <person name="Liao X."/>
            <person name="Peng D."/>
            <person name="Ji J."/>
            <person name="Jenkins J."/>
            <person name="Williams M."/>
            <person name="Shu S."/>
            <person name="Plott C."/>
            <person name="Barry K."/>
            <person name="Rajasekar S."/>
            <person name="Grimwood J."/>
            <person name="Han X."/>
            <person name="Sun S."/>
            <person name="Hou Z."/>
            <person name="He W."/>
            <person name="Dai G."/>
            <person name="Sun C."/>
            <person name="Schmutz J."/>
            <person name="Leebens-Mack J.H."/>
            <person name="Li F.W."/>
            <person name="Wang L."/>
        </authorList>
    </citation>
    <scope>NUCLEOTIDE SEQUENCE [LARGE SCALE GENOMIC DNA]</scope>
    <source>
        <strain evidence="2">cv. PW_Plant_1</strain>
    </source>
</reference>
<dbReference type="Proteomes" id="UP001162992">
    <property type="component" value="Chromosome 10"/>
</dbReference>
<accession>A0ACC2CK77</accession>
<protein>
    <submittedName>
        <fullName evidence="1">Uncharacterized protein</fullName>
    </submittedName>
</protein>
<name>A0ACC2CK77_DIPCM</name>
<gene>
    <name evidence="1" type="ORF">O6H91_10G104200</name>
</gene>
<dbReference type="EMBL" id="CM055101">
    <property type="protein sequence ID" value="KAJ7542391.1"/>
    <property type="molecule type" value="Genomic_DNA"/>
</dbReference>
<evidence type="ECO:0000313" key="1">
    <source>
        <dbReference type="EMBL" id="KAJ7542391.1"/>
    </source>
</evidence>
<comment type="caution">
    <text evidence="1">The sequence shown here is derived from an EMBL/GenBank/DDBJ whole genome shotgun (WGS) entry which is preliminary data.</text>
</comment>
<evidence type="ECO:0000313" key="2">
    <source>
        <dbReference type="Proteomes" id="UP001162992"/>
    </source>
</evidence>
<keyword evidence="2" id="KW-1185">Reference proteome</keyword>
<organism evidence="1 2">
    <name type="scientific">Diphasiastrum complanatum</name>
    <name type="common">Issler's clubmoss</name>
    <name type="synonym">Lycopodium complanatum</name>
    <dbReference type="NCBI Taxonomy" id="34168"/>
    <lineage>
        <taxon>Eukaryota</taxon>
        <taxon>Viridiplantae</taxon>
        <taxon>Streptophyta</taxon>
        <taxon>Embryophyta</taxon>
        <taxon>Tracheophyta</taxon>
        <taxon>Lycopodiopsida</taxon>
        <taxon>Lycopodiales</taxon>
        <taxon>Lycopodiaceae</taxon>
        <taxon>Lycopodioideae</taxon>
        <taxon>Diphasiastrum</taxon>
    </lineage>
</organism>
<proteinExistence type="predicted"/>